<name>A0A7C9QSP5_9PROT</name>
<dbReference type="GO" id="GO:0005829">
    <property type="term" value="C:cytosol"/>
    <property type="evidence" value="ECO:0007669"/>
    <property type="project" value="TreeGrafter"/>
</dbReference>
<dbReference type="InterPro" id="IPR029062">
    <property type="entry name" value="Class_I_gatase-like"/>
</dbReference>
<proteinExistence type="predicted"/>
<dbReference type="PANTHER" id="PTHR42695">
    <property type="entry name" value="GLUTAMINE AMIDOTRANSFERASE YLR126C-RELATED"/>
    <property type="match status" value="1"/>
</dbReference>
<dbReference type="SUPFAM" id="SSF52317">
    <property type="entry name" value="Class I glutamine amidotransferase-like"/>
    <property type="match status" value="1"/>
</dbReference>
<dbReference type="Proteomes" id="UP000480684">
    <property type="component" value="Unassembled WGS sequence"/>
</dbReference>
<dbReference type="InterPro" id="IPR017926">
    <property type="entry name" value="GATASE"/>
</dbReference>
<evidence type="ECO:0000313" key="2">
    <source>
        <dbReference type="EMBL" id="NFV79620.1"/>
    </source>
</evidence>
<dbReference type="RefSeq" id="WP_163676324.1">
    <property type="nucleotide sequence ID" value="NZ_JAAIYP010000032.1"/>
</dbReference>
<dbReference type="GO" id="GO:0016740">
    <property type="term" value="F:transferase activity"/>
    <property type="evidence" value="ECO:0007669"/>
    <property type="project" value="UniProtKB-KW"/>
</dbReference>
<accession>A0A7C9QSP5</accession>
<comment type="caution">
    <text evidence="2">The sequence shown here is derived from an EMBL/GenBank/DDBJ whole genome shotgun (WGS) entry which is preliminary data.</text>
</comment>
<feature type="domain" description="Glutamine amidotransferase" evidence="1">
    <location>
        <begin position="21"/>
        <end position="181"/>
    </location>
</feature>
<dbReference type="CDD" id="cd01741">
    <property type="entry name" value="GATase1_1"/>
    <property type="match status" value="1"/>
</dbReference>
<dbReference type="Pfam" id="PF00117">
    <property type="entry name" value="GATase"/>
    <property type="match status" value="1"/>
</dbReference>
<evidence type="ECO:0000259" key="1">
    <source>
        <dbReference type="Pfam" id="PF00117"/>
    </source>
</evidence>
<keyword evidence="3" id="KW-1185">Reference proteome</keyword>
<reference evidence="2 3" key="1">
    <citation type="submission" date="2020-02" db="EMBL/GenBank/DDBJ databases">
        <authorList>
            <person name="Dziuba M."/>
            <person name="Kuznetsov B."/>
            <person name="Mardanov A."/>
            <person name="Ravin N."/>
            <person name="Grouzdev D."/>
        </authorList>
    </citation>
    <scope>NUCLEOTIDE SEQUENCE [LARGE SCALE GENOMIC DNA]</scope>
    <source>
        <strain evidence="2 3">SpK</strain>
    </source>
</reference>
<dbReference type="PANTHER" id="PTHR42695:SF5">
    <property type="entry name" value="GLUTAMINE AMIDOTRANSFERASE YLR126C-RELATED"/>
    <property type="match status" value="1"/>
</dbReference>
<sequence length="234" mass="25061">MKTCVAIRHLAFEDLDLLEGVLAKRGFSVRYLEAPTDDLAALDALAPDLMVVLGGPLGAYDEESFPFLLPEMKAVESRLRADRPILGLCLGAQIMARVLGAKVYPNPAGKEIGWSALSLTEAGENSPLAELQGAAVLHWHGDTFDLPHGADLLASTPVTPNQAFAWGQRALGLQFHAEVSGRGLERWFVGHLGEISAQPDLSVGQLRAETARHAPVIEKKGAAALGRWLDQVCA</sequence>
<dbReference type="Gene3D" id="3.40.50.880">
    <property type="match status" value="1"/>
</dbReference>
<organism evidence="2 3">
    <name type="scientific">Magnetospirillum aberrantis SpK</name>
    <dbReference type="NCBI Taxonomy" id="908842"/>
    <lineage>
        <taxon>Bacteria</taxon>
        <taxon>Pseudomonadati</taxon>
        <taxon>Pseudomonadota</taxon>
        <taxon>Alphaproteobacteria</taxon>
        <taxon>Rhodospirillales</taxon>
        <taxon>Rhodospirillaceae</taxon>
        <taxon>Magnetospirillum</taxon>
    </lineage>
</organism>
<gene>
    <name evidence="2" type="ORF">G4223_05805</name>
</gene>
<dbReference type="NCBIfam" id="NF005458">
    <property type="entry name" value="PRK07053.1"/>
    <property type="match status" value="1"/>
</dbReference>
<dbReference type="PROSITE" id="PS51273">
    <property type="entry name" value="GATASE_TYPE_1"/>
    <property type="match status" value="1"/>
</dbReference>
<keyword evidence="2" id="KW-0315">Glutamine amidotransferase</keyword>
<dbReference type="AlphaFoldDB" id="A0A7C9QSP5"/>
<protein>
    <submittedName>
        <fullName evidence="2">Glutamine amidotransferase</fullName>
    </submittedName>
</protein>
<evidence type="ECO:0000313" key="3">
    <source>
        <dbReference type="Proteomes" id="UP000480684"/>
    </source>
</evidence>
<keyword evidence="2" id="KW-0808">Transferase</keyword>
<dbReference type="EMBL" id="JAAIYP010000032">
    <property type="protein sequence ID" value="NFV79620.1"/>
    <property type="molecule type" value="Genomic_DNA"/>
</dbReference>
<dbReference type="InterPro" id="IPR044992">
    <property type="entry name" value="ChyE-like"/>
</dbReference>